<reference evidence="2 3" key="1">
    <citation type="journal article" date="2011" name="J. Gen. Appl. Microbiol.">
        <title>Draft genome sequencing of the enigmatic basidiomycete Mixia osmundae.</title>
        <authorList>
            <person name="Nishida H."/>
            <person name="Nagatsuka Y."/>
            <person name="Sugiyama J."/>
        </authorList>
    </citation>
    <scope>NUCLEOTIDE SEQUENCE [LARGE SCALE GENOMIC DNA]</scope>
    <source>
        <strain evidence="3">CBS 9802 / IAM 14324 / JCM 22182 / KY 12970</strain>
    </source>
</reference>
<dbReference type="AlphaFoldDB" id="G7E9Z0"/>
<proteinExistence type="predicted"/>
<name>G7E9Z0_MIXOS</name>
<dbReference type="InParanoid" id="G7E9Z0"/>
<evidence type="ECO:0000313" key="3">
    <source>
        <dbReference type="Proteomes" id="UP000009131"/>
    </source>
</evidence>
<gene>
    <name evidence="2" type="primary">Mo06158</name>
    <name evidence="2" type="ORF">E5Q_06158</name>
</gene>
<feature type="compositionally biased region" description="Basic residues" evidence="1">
    <location>
        <begin position="263"/>
        <end position="278"/>
    </location>
</feature>
<protein>
    <submittedName>
        <fullName evidence="2">Uncharacterized protein</fullName>
    </submittedName>
</protein>
<keyword evidence="3" id="KW-1185">Reference proteome</keyword>
<evidence type="ECO:0000313" key="2">
    <source>
        <dbReference type="EMBL" id="GAA99459.1"/>
    </source>
</evidence>
<feature type="compositionally biased region" description="Basic and acidic residues" evidence="1">
    <location>
        <begin position="168"/>
        <end position="178"/>
    </location>
</feature>
<dbReference type="OrthoDB" id="424402at2759"/>
<dbReference type="Proteomes" id="UP000009131">
    <property type="component" value="Unassembled WGS sequence"/>
</dbReference>
<dbReference type="RefSeq" id="XP_014568360.1">
    <property type="nucleotide sequence ID" value="XM_014712874.1"/>
</dbReference>
<accession>G7E9Z0</accession>
<reference evidence="2 3" key="2">
    <citation type="journal article" date="2012" name="Open Biol.">
        <title>Characteristics of nucleosomes and linker DNA regions on the genome of the basidiomycete Mixia osmundae revealed by mono- and dinucleosome mapping.</title>
        <authorList>
            <person name="Nishida H."/>
            <person name="Kondo S."/>
            <person name="Matsumoto T."/>
            <person name="Suzuki Y."/>
            <person name="Yoshikawa H."/>
            <person name="Taylor T.D."/>
            <person name="Sugiyama J."/>
        </authorList>
    </citation>
    <scope>NUCLEOTIDE SEQUENCE [LARGE SCALE GENOMIC DNA]</scope>
    <source>
        <strain evidence="3">CBS 9802 / IAM 14324 / JCM 22182 / KY 12970</strain>
    </source>
</reference>
<feature type="region of interest" description="Disordered" evidence="1">
    <location>
        <begin position="165"/>
        <end position="204"/>
    </location>
</feature>
<feature type="region of interest" description="Disordered" evidence="1">
    <location>
        <begin position="255"/>
        <end position="294"/>
    </location>
</feature>
<dbReference type="EMBL" id="BABT02000220">
    <property type="protein sequence ID" value="GAA99459.1"/>
    <property type="molecule type" value="Genomic_DNA"/>
</dbReference>
<dbReference type="HOGENOM" id="CLU_946933_0_0_1"/>
<sequence length="294" mass="32527">MATSVRISSAGSIEGYVAVALRHLREKRTALSFSNATADSSASVKGKTRARADQLEHKTLHKLITVVELVKREYTLSFQPQPQQEGVPIQLASPPSRATKLALGTVNTSGKRRTHTKQRLAKEKPELAAKALSRLPNRLHQYTLLRSLTPLPRSSGDAILNDALGKVSAEEKPKRTSSPDDDQESPRKRAKTSHADMDAEGESDDQALLIERDALLHDVVRDSKKRPRMSHRPALEIILSAWPLEEIPQADDAVSITHQKPQGAKRTHRSRTQRRKLRDRIARDGLVNVNAAGS</sequence>
<feature type="compositionally biased region" description="Basic residues" evidence="1">
    <location>
        <begin position="110"/>
        <end position="119"/>
    </location>
</feature>
<organism evidence="2 3">
    <name type="scientific">Mixia osmundae (strain CBS 9802 / IAM 14324 / JCM 22182 / KY 12970)</name>
    <dbReference type="NCBI Taxonomy" id="764103"/>
    <lineage>
        <taxon>Eukaryota</taxon>
        <taxon>Fungi</taxon>
        <taxon>Dikarya</taxon>
        <taxon>Basidiomycota</taxon>
        <taxon>Pucciniomycotina</taxon>
        <taxon>Mixiomycetes</taxon>
        <taxon>Mixiales</taxon>
        <taxon>Mixiaceae</taxon>
        <taxon>Mixia</taxon>
    </lineage>
</organism>
<evidence type="ECO:0000256" key="1">
    <source>
        <dbReference type="SAM" id="MobiDB-lite"/>
    </source>
</evidence>
<feature type="region of interest" description="Disordered" evidence="1">
    <location>
        <begin position="105"/>
        <end position="124"/>
    </location>
</feature>
<comment type="caution">
    <text evidence="2">The sequence shown here is derived from an EMBL/GenBank/DDBJ whole genome shotgun (WGS) entry which is preliminary data.</text>
</comment>